<protein>
    <recommendedName>
        <fullName evidence="3">Histidine kinase/HSP90-like ATPase domain-containing protein</fullName>
    </recommendedName>
</protein>
<reference evidence="1 2" key="1">
    <citation type="submission" date="2017-11" db="EMBL/GenBank/DDBJ databases">
        <title>Infants hospitalized years apart are colonized by the same room-sourced microbial strains.</title>
        <authorList>
            <person name="Brooks B."/>
            <person name="Olm M.R."/>
            <person name="Firek B.A."/>
            <person name="Baker R."/>
            <person name="Thomas B.C."/>
            <person name="Morowitz M.J."/>
            <person name="Banfield J.F."/>
        </authorList>
    </citation>
    <scope>NUCLEOTIDE SEQUENCE [LARGE SCALE GENOMIC DNA]</scope>
    <source>
        <strain evidence="1">S2_012_000_R3_87</strain>
    </source>
</reference>
<dbReference type="EMBL" id="QFNY01000043">
    <property type="protein sequence ID" value="PZP02181.1"/>
    <property type="molecule type" value="Genomic_DNA"/>
</dbReference>
<evidence type="ECO:0000313" key="2">
    <source>
        <dbReference type="Proteomes" id="UP000249451"/>
    </source>
</evidence>
<evidence type="ECO:0008006" key="3">
    <source>
        <dbReference type="Google" id="ProtNLM"/>
    </source>
</evidence>
<evidence type="ECO:0000313" key="1">
    <source>
        <dbReference type="EMBL" id="PZP02181.1"/>
    </source>
</evidence>
<accession>A0A2W5B637</accession>
<name>A0A2W5B637_9CORY</name>
<organism evidence="1 2">
    <name type="scientific">Corynebacterium urealyticum</name>
    <dbReference type="NCBI Taxonomy" id="43771"/>
    <lineage>
        <taxon>Bacteria</taxon>
        <taxon>Bacillati</taxon>
        <taxon>Actinomycetota</taxon>
        <taxon>Actinomycetes</taxon>
        <taxon>Mycobacteriales</taxon>
        <taxon>Corynebacteriaceae</taxon>
        <taxon>Corynebacterium</taxon>
    </lineage>
</organism>
<dbReference type="Proteomes" id="UP000249451">
    <property type="component" value="Unassembled WGS sequence"/>
</dbReference>
<dbReference type="Pfam" id="PF13589">
    <property type="entry name" value="HATPase_c_3"/>
    <property type="match status" value="1"/>
</dbReference>
<dbReference type="Gene3D" id="3.30.565.10">
    <property type="entry name" value="Histidine kinase-like ATPase, C-terminal domain"/>
    <property type="match status" value="1"/>
</dbReference>
<dbReference type="AlphaFoldDB" id="A0A2W5B637"/>
<gene>
    <name evidence="1" type="ORF">DI609_02830</name>
</gene>
<dbReference type="SUPFAM" id="SSF55874">
    <property type="entry name" value="ATPase domain of HSP90 chaperone/DNA topoisomerase II/histidine kinase"/>
    <property type="match status" value="1"/>
</dbReference>
<sequence>MPACRVFYLFSSFARRGGLRRTSSILLHVDRKEPPQGGSMRRVNTQIKKGADNLTIEAISSLYNYRAVAAVRENISNAIDAHTEAGQTAPVDVTLIPNNNAVRIIVADTGIGMTTHEVENDYLSIEVSRKRTKDDLIGGHGVGVLATFAATGSMTVISTKEGATTTAHGVNHGYGDIEWTIDALDEPLPDTGTTVDFTLDTTRPELNAVVQYVLMLTYLHNIRLTVAANEADTSFPLNHLFVSMREMESAMMVSHDKSHTTIYPHALLEHPERTTCAFDTDFILGHKIGLIACPAHFSNTPIATDFVMPVVGGLPYRMGVSPIVRASISRANMHDEEYVLMATEKWISNSPLADMEVVAIPRNREYIEVDTSQIPLREVATKATDENAFEVTNAAKHIRRVVDANMDYIVENFPLLHDLHSNTAGGLLTCLMERAVAASLGASDVRLHGPLTTHVRAFNQSPRLNMSTFTMGNSNSISYFTPDALEVLEELYCHLRDTSARACIGSPNSVLNSEVAEQVQEVLKVRDELTIGSALEILFTQAHSNKNKAKYQTSYPDSSGSAQAEYDFKDSIVPVVCSTTEDLPTVWDKDTCSAVASHLGRKARIVVAFDEPDDKASVRLFLFNYLVSNYALSISRVPSAEDGFLNYLGAHHMPNLAINTLLYYPGAEVEHTSWKKLSTEIKREKKEKQWSFKRLDLSADGTYTTVETTLTTAQGRKLADDSVSLFMPASNHRQTFYKETKRQLSHDTLPETFNESQKRAQYSALYAAGYRTIYVYADKPSTVLSKISRKHWIKPWVSVVLPALMEKKKDERSEAVQKNIAGTIFNRLNPSAAIPSHGDLSNYLTLQVYKTFTAAGFGDDRARNTARAFSSVVSVYSPLYRALAEYALDKNPQVPREFVLPYYVASEDSFSSDRKMYDNRNITPDVFEAACADYTATTADVLEECGTLKEKSWDSNDAYELSGSLGLTSLTSFHSSVCLLTNNGVNPHAYTTSQTLEASRWVRPNYEHTRSVGVITNQDVYSCVYTNLRAMFSSLVELAWSRFIEGVDLRRALGTLTHVDAQGVTPLVREVYEVAGAVEFIPESDDATA</sequence>
<comment type="caution">
    <text evidence="1">The sequence shown here is derived from an EMBL/GenBank/DDBJ whole genome shotgun (WGS) entry which is preliminary data.</text>
</comment>
<proteinExistence type="predicted"/>
<dbReference type="InterPro" id="IPR036890">
    <property type="entry name" value="HATPase_C_sf"/>
</dbReference>